<protein>
    <submittedName>
        <fullName evidence="1">Uncharacterized protein</fullName>
    </submittedName>
</protein>
<accession>A0A918D4X9</accession>
<reference evidence="1" key="1">
    <citation type="journal article" date="2014" name="Int. J. Syst. Evol. Microbiol.">
        <title>Complete genome sequence of Corynebacterium casei LMG S-19264T (=DSM 44701T), isolated from a smear-ripened cheese.</title>
        <authorList>
            <consortium name="US DOE Joint Genome Institute (JGI-PGF)"/>
            <person name="Walter F."/>
            <person name="Albersmeier A."/>
            <person name="Kalinowski J."/>
            <person name="Ruckert C."/>
        </authorList>
    </citation>
    <scope>NUCLEOTIDE SEQUENCE</scope>
    <source>
        <strain evidence="1">JCM 17251</strain>
    </source>
</reference>
<comment type="caution">
    <text evidence="1">The sequence shown here is derived from an EMBL/GenBank/DDBJ whole genome shotgun (WGS) entry which is preliminary data.</text>
</comment>
<name>A0A918D4X9_9BACI</name>
<dbReference type="RefSeq" id="WP_188859283.1">
    <property type="nucleotide sequence ID" value="NZ_BMOS01000041.1"/>
</dbReference>
<sequence>MSAKEEVIKMIEDLPNNTTLEEIIEQLSVKAKIEEGMNQLNNGEFYSHDEVEGRFVKWLS</sequence>
<reference evidence="1" key="2">
    <citation type="submission" date="2020-09" db="EMBL/GenBank/DDBJ databases">
        <authorList>
            <person name="Sun Q."/>
            <person name="Ohkuma M."/>
        </authorList>
    </citation>
    <scope>NUCLEOTIDE SEQUENCE</scope>
    <source>
        <strain evidence="1">JCM 17251</strain>
    </source>
</reference>
<dbReference type="AlphaFoldDB" id="A0A918D4X9"/>
<dbReference type="EMBL" id="BMOS01000041">
    <property type="protein sequence ID" value="GGN65919.1"/>
    <property type="molecule type" value="Genomic_DNA"/>
</dbReference>
<evidence type="ECO:0000313" key="1">
    <source>
        <dbReference type="EMBL" id="GGN65919.1"/>
    </source>
</evidence>
<proteinExistence type="predicted"/>
<organism evidence="1 2">
    <name type="scientific">Oceanobacillus indicireducens</name>
    <dbReference type="NCBI Taxonomy" id="1004261"/>
    <lineage>
        <taxon>Bacteria</taxon>
        <taxon>Bacillati</taxon>
        <taxon>Bacillota</taxon>
        <taxon>Bacilli</taxon>
        <taxon>Bacillales</taxon>
        <taxon>Bacillaceae</taxon>
        <taxon>Oceanobacillus</taxon>
    </lineage>
</organism>
<evidence type="ECO:0000313" key="2">
    <source>
        <dbReference type="Proteomes" id="UP000624041"/>
    </source>
</evidence>
<keyword evidence="2" id="KW-1185">Reference proteome</keyword>
<gene>
    <name evidence="1" type="ORF">GCM10007971_35250</name>
</gene>
<dbReference type="Proteomes" id="UP000624041">
    <property type="component" value="Unassembled WGS sequence"/>
</dbReference>